<dbReference type="Pfam" id="PF00933">
    <property type="entry name" value="Glyco_hydro_3"/>
    <property type="match status" value="1"/>
</dbReference>
<evidence type="ECO:0000256" key="4">
    <source>
        <dbReference type="ARBA" id="ARBA00022801"/>
    </source>
</evidence>
<dbReference type="PANTHER" id="PTHR30620">
    <property type="entry name" value="PERIPLASMIC BETA-GLUCOSIDASE-RELATED"/>
    <property type="match status" value="1"/>
</dbReference>
<keyword evidence="3 8" id="KW-0812">Transmembrane</keyword>
<dbReference type="InterPro" id="IPR019800">
    <property type="entry name" value="Glyco_hydro_3_AS"/>
</dbReference>
<comment type="caution">
    <text evidence="11">The sequence shown here is derived from an EMBL/GenBank/DDBJ whole genome shotgun (WGS) entry which is preliminary data.</text>
</comment>
<comment type="similarity">
    <text evidence="2">Belongs to the glycosyl hydrolase 3 family.</text>
</comment>
<dbReference type="InterPro" id="IPR013057">
    <property type="entry name" value="AA_transpt_TM"/>
</dbReference>
<accession>A0A8T3BBQ9</accession>
<organism evidence="11 12">
    <name type="scientific">Dendrobium nobile</name>
    <name type="common">Orchid</name>
    <dbReference type="NCBI Taxonomy" id="94219"/>
    <lineage>
        <taxon>Eukaryota</taxon>
        <taxon>Viridiplantae</taxon>
        <taxon>Streptophyta</taxon>
        <taxon>Embryophyta</taxon>
        <taxon>Tracheophyta</taxon>
        <taxon>Spermatophyta</taxon>
        <taxon>Magnoliopsida</taxon>
        <taxon>Liliopsida</taxon>
        <taxon>Asparagales</taxon>
        <taxon>Orchidaceae</taxon>
        <taxon>Epidendroideae</taxon>
        <taxon>Malaxideae</taxon>
        <taxon>Dendrobiinae</taxon>
        <taxon>Dendrobium</taxon>
    </lineage>
</organism>
<feature type="domain" description="Glycoside hydrolase family 3 N-terminal" evidence="9">
    <location>
        <begin position="206"/>
        <end position="356"/>
    </location>
</feature>
<evidence type="ECO:0000256" key="2">
    <source>
        <dbReference type="ARBA" id="ARBA00005336"/>
    </source>
</evidence>
<dbReference type="SMR" id="A0A8T3BBQ9"/>
<dbReference type="PROSITE" id="PS00775">
    <property type="entry name" value="GLYCOSYL_HYDROL_F3"/>
    <property type="match status" value="1"/>
</dbReference>
<evidence type="ECO:0000256" key="6">
    <source>
        <dbReference type="ARBA" id="ARBA00022989"/>
    </source>
</evidence>
<keyword evidence="4" id="KW-0378">Hydrolase</keyword>
<gene>
    <name evidence="11" type="ORF">KFK09_014363</name>
</gene>
<proteinExistence type="inferred from homology"/>
<name>A0A8T3BBQ9_DENNO</name>
<evidence type="ECO:0000256" key="8">
    <source>
        <dbReference type="SAM" id="Phobius"/>
    </source>
</evidence>
<reference evidence="11" key="1">
    <citation type="journal article" date="2022" name="Front. Genet.">
        <title>Chromosome-Scale Assembly of the Dendrobium nobile Genome Provides Insights Into the Molecular Mechanism of the Biosynthesis of the Medicinal Active Ingredient of Dendrobium.</title>
        <authorList>
            <person name="Xu Q."/>
            <person name="Niu S.-C."/>
            <person name="Li K.-L."/>
            <person name="Zheng P.-J."/>
            <person name="Zhang X.-J."/>
            <person name="Jia Y."/>
            <person name="Liu Y."/>
            <person name="Niu Y.-X."/>
            <person name="Yu L.-H."/>
            <person name="Chen D.-F."/>
            <person name="Zhang G.-Q."/>
        </authorList>
    </citation>
    <scope>NUCLEOTIDE SEQUENCE</scope>
    <source>
        <tissue evidence="11">Leaf</tissue>
    </source>
</reference>
<dbReference type="EMBL" id="JAGYWB010000010">
    <property type="protein sequence ID" value="KAI0508228.1"/>
    <property type="molecule type" value="Genomic_DNA"/>
</dbReference>
<dbReference type="Gene3D" id="3.20.20.300">
    <property type="entry name" value="Glycoside hydrolase, family 3, N-terminal domain"/>
    <property type="match status" value="1"/>
</dbReference>
<dbReference type="GO" id="GO:0016020">
    <property type="term" value="C:membrane"/>
    <property type="evidence" value="ECO:0007669"/>
    <property type="project" value="UniProtKB-SubCell"/>
</dbReference>
<keyword evidence="6 8" id="KW-1133">Transmembrane helix</keyword>
<sequence>MLCGVLGYAAFENDAPDNLLIGFDFYNPFWVINIGNIFIAIHLIGVYQIYIKQADIKRWSKTWIWLQILSMACLMISLAAACGLIQGLIHAVADLLSMNNHRVASTELTSHSRSHRLSFRLQRCSRKIRAHKRYLSLTPANANALASHDLKPHCLLSRVRVVPRLVHWLMTPIMSKKSIRLQNRVGFGLTQIVSGQFRIRPELDPKNVIACAKHFVGDRGTHRGINEGNTNCSFEEPENIHIMPYRDCLDQGFCTIMASYSSWNDRALHSDQYLETDILKGKLGFKGFLISDWEGIDRLTWPHGSNYRYCISALVNAGIDMIMVPHRYERFLEDIVYSGEIPMPRIDDAVERILRVKFVAGLFEQPFSDRSLTSIVHCKTLRYEFRFPMGASPYGIGDPCDNVKRILVDDRSSVYVLFYSTFLHMGLTREKLQPVDGLLYGFDNRSVRAEETISLPVIAPINLWDLRFHPSHKDEVSYLGRSQDGVLPEEPIVVTRFRRQAANFITIGDELYKRVFTGPYLRCLPPSEADYALREVYSGVCGEHLKGRALAYKIMR</sequence>
<dbReference type="GO" id="GO:0008422">
    <property type="term" value="F:beta-glucosidase activity"/>
    <property type="evidence" value="ECO:0007669"/>
    <property type="project" value="TreeGrafter"/>
</dbReference>
<dbReference type="InterPro" id="IPR051915">
    <property type="entry name" value="Cellulose_Degrad_GH3"/>
</dbReference>
<evidence type="ECO:0000259" key="9">
    <source>
        <dbReference type="Pfam" id="PF00933"/>
    </source>
</evidence>
<dbReference type="SUPFAM" id="SSF51445">
    <property type="entry name" value="(Trans)glycosidases"/>
    <property type="match status" value="1"/>
</dbReference>
<evidence type="ECO:0000256" key="5">
    <source>
        <dbReference type="ARBA" id="ARBA00022970"/>
    </source>
</evidence>
<evidence type="ECO:0008006" key="13">
    <source>
        <dbReference type="Google" id="ProtNLM"/>
    </source>
</evidence>
<dbReference type="OrthoDB" id="416222at2759"/>
<evidence type="ECO:0000256" key="7">
    <source>
        <dbReference type="ARBA" id="ARBA00023136"/>
    </source>
</evidence>
<comment type="subcellular location">
    <subcellularLocation>
        <location evidence="1">Membrane</location>
    </subcellularLocation>
</comment>
<evidence type="ECO:0000313" key="12">
    <source>
        <dbReference type="Proteomes" id="UP000829196"/>
    </source>
</evidence>
<keyword evidence="5" id="KW-0029">Amino-acid transport</keyword>
<dbReference type="AlphaFoldDB" id="A0A8T3BBQ9"/>
<keyword evidence="12" id="KW-1185">Reference proteome</keyword>
<keyword evidence="7 8" id="KW-0472">Membrane</keyword>
<dbReference type="InterPro" id="IPR017853">
    <property type="entry name" value="GH"/>
</dbReference>
<dbReference type="GO" id="GO:0009251">
    <property type="term" value="P:glucan catabolic process"/>
    <property type="evidence" value="ECO:0007669"/>
    <property type="project" value="TreeGrafter"/>
</dbReference>
<keyword evidence="5" id="KW-0813">Transport</keyword>
<evidence type="ECO:0000259" key="10">
    <source>
        <dbReference type="Pfam" id="PF01490"/>
    </source>
</evidence>
<dbReference type="InterPro" id="IPR001764">
    <property type="entry name" value="Glyco_hydro_3_N"/>
</dbReference>
<evidence type="ECO:0000313" key="11">
    <source>
        <dbReference type="EMBL" id="KAI0508228.1"/>
    </source>
</evidence>
<evidence type="ECO:0000256" key="1">
    <source>
        <dbReference type="ARBA" id="ARBA00004370"/>
    </source>
</evidence>
<feature type="domain" description="Amino acid transporter transmembrane" evidence="10">
    <location>
        <begin position="1"/>
        <end position="51"/>
    </location>
</feature>
<feature type="transmembrane region" description="Helical" evidence="8">
    <location>
        <begin position="63"/>
        <end position="89"/>
    </location>
</feature>
<feature type="transmembrane region" description="Helical" evidence="8">
    <location>
        <begin position="29"/>
        <end position="51"/>
    </location>
</feature>
<dbReference type="PANTHER" id="PTHR30620:SF33">
    <property type="entry name" value="BETA-D-GLUCAN EXOHYDROLASE-LIKE PROTEIN-RELATED"/>
    <property type="match status" value="1"/>
</dbReference>
<dbReference type="InterPro" id="IPR036962">
    <property type="entry name" value="Glyco_hydro_3_N_sf"/>
</dbReference>
<protein>
    <recommendedName>
        <fullName evidence="13">Beta-glucosidase</fullName>
    </recommendedName>
</protein>
<dbReference type="Proteomes" id="UP000829196">
    <property type="component" value="Unassembled WGS sequence"/>
</dbReference>
<dbReference type="Pfam" id="PF01490">
    <property type="entry name" value="Aa_trans"/>
    <property type="match status" value="1"/>
</dbReference>
<dbReference type="PRINTS" id="PR00133">
    <property type="entry name" value="GLHYDRLASE3"/>
</dbReference>
<dbReference type="GO" id="GO:0006865">
    <property type="term" value="P:amino acid transport"/>
    <property type="evidence" value="ECO:0007669"/>
    <property type="project" value="UniProtKB-KW"/>
</dbReference>
<evidence type="ECO:0000256" key="3">
    <source>
        <dbReference type="ARBA" id="ARBA00022692"/>
    </source>
</evidence>